<organism evidence="2 3">
    <name type="scientific">Desmophyllum pertusum</name>
    <dbReference type="NCBI Taxonomy" id="174260"/>
    <lineage>
        <taxon>Eukaryota</taxon>
        <taxon>Metazoa</taxon>
        <taxon>Cnidaria</taxon>
        <taxon>Anthozoa</taxon>
        <taxon>Hexacorallia</taxon>
        <taxon>Scleractinia</taxon>
        <taxon>Caryophylliina</taxon>
        <taxon>Caryophylliidae</taxon>
        <taxon>Desmophyllum</taxon>
    </lineage>
</organism>
<accession>A0A9W9Z4G7</accession>
<dbReference type="Proteomes" id="UP001163046">
    <property type="component" value="Unassembled WGS sequence"/>
</dbReference>
<reference evidence="2" key="1">
    <citation type="submission" date="2023-01" db="EMBL/GenBank/DDBJ databases">
        <title>Genome assembly of the deep-sea coral Lophelia pertusa.</title>
        <authorList>
            <person name="Herrera S."/>
            <person name="Cordes E."/>
        </authorList>
    </citation>
    <scope>NUCLEOTIDE SEQUENCE</scope>
    <source>
        <strain evidence="2">USNM1676648</strain>
        <tissue evidence="2">Polyp</tissue>
    </source>
</reference>
<name>A0A9W9Z4G7_9CNID</name>
<gene>
    <name evidence="2" type="ORF">OS493_005240</name>
</gene>
<feature type="compositionally biased region" description="Gly residues" evidence="1">
    <location>
        <begin position="184"/>
        <end position="195"/>
    </location>
</feature>
<protein>
    <submittedName>
        <fullName evidence="2">Uncharacterized protein</fullName>
    </submittedName>
</protein>
<evidence type="ECO:0000313" key="2">
    <source>
        <dbReference type="EMBL" id="KAJ7374887.1"/>
    </source>
</evidence>
<sequence>MDFSRGIQRRFSRIVFSGYIRFKSAIRQSETSNGLAHYRSRSRSRCEGRALSRWRSHLAKKKSETCGFIIFCSPLEQRKQVNDNGLSKEPSVKVWLRSNQLRTKQVRPKQLRPKQLRPKQLRPKQAWDLTVFNQDSQIVISGGGTISKSGKTSLNIQVEIQGPAAQGGTGGGGAGLAPGGGGAGPAGGAGAGGAGTAVPGAEAGGLGGAGAGGTSAETGGQGAGKTCLNYTRISSTEKNHDIFPL</sequence>
<evidence type="ECO:0000256" key="1">
    <source>
        <dbReference type="SAM" id="MobiDB-lite"/>
    </source>
</evidence>
<evidence type="ECO:0000313" key="3">
    <source>
        <dbReference type="Proteomes" id="UP001163046"/>
    </source>
</evidence>
<feature type="compositionally biased region" description="Gly residues" evidence="1">
    <location>
        <begin position="202"/>
        <end position="223"/>
    </location>
</feature>
<feature type="region of interest" description="Disordered" evidence="1">
    <location>
        <begin position="184"/>
        <end position="231"/>
    </location>
</feature>
<dbReference type="EMBL" id="MU826827">
    <property type="protein sequence ID" value="KAJ7374887.1"/>
    <property type="molecule type" value="Genomic_DNA"/>
</dbReference>
<keyword evidence="3" id="KW-1185">Reference proteome</keyword>
<dbReference type="AlphaFoldDB" id="A0A9W9Z4G7"/>
<comment type="caution">
    <text evidence="2">The sequence shown here is derived from an EMBL/GenBank/DDBJ whole genome shotgun (WGS) entry which is preliminary data.</text>
</comment>
<proteinExistence type="predicted"/>